<keyword evidence="3" id="KW-1003">Cell membrane</keyword>
<dbReference type="GO" id="GO:0015293">
    <property type="term" value="F:symporter activity"/>
    <property type="evidence" value="ECO:0007669"/>
    <property type="project" value="UniProtKB-KW"/>
</dbReference>
<sequence>MPDSAGQHPTNGVSITAYNGAHTVAASPRLPNPGKDLSVSPVLTRRHRSMAIAAFGTIVEWYDFSIFFYVATSLTTVYFGGDSTNLLFTLGIAAVGFLFRPIGAMVFGHLGDRIGRRNSLVISTSLMALAMIGIAAVPGADTIGAWGGVAVILLRCLAGFSVGAEYTGIMVYLMESATARNRGFAASLAVVSSEVGSLLAVGLGAGMSRSLSPEQMDAWGWRVLFLVGGLMALSMIPLRGQMEETHTFERSRNIQRRTGRSPLVAVLTEHPRSVLLAFLISATGSVTYFLNITHVPTYLEITMGLDSAVSLWLGTVAALAAIIATPLVGLAADRVGRRRLFVLILAVVVLGTVPAYQVLAAHGSTVALIGVTALAVPAAAWSAVAASAVPEQFTAVGRFSGMAIGYNAATAVFGGGAPLIATWLQNVSGSPLAPALFATVVAVCAGGAAVVLMRDMTGRPLVELDEETSATASE</sequence>
<dbReference type="PROSITE" id="PS00217">
    <property type="entry name" value="SUGAR_TRANSPORT_2"/>
    <property type="match status" value="1"/>
</dbReference>
<evidence type="ECO:0000256" key="8">
    <source>
        <dbReference type="SAM" id="Phobius"/>
    </source>
</evidence>
<feature type="transmembrane region" description="Helical" evidence="8">
    <location>
        <begin position="365"/>
        <end position="389"/>
    </location>
</feature>
<dbReference type="Gene3D" id="1.20.1250.20">
    <property type="entry name" value="MFS general substrate transporter like domains"/>
    <property type="match status" value="2"/>
</dbReference>
<reference evidence="11" key="2">
    <citation type="submission" date="2015-05" db="EMBL/GenBank/DDBJ databases">
        <title>Complete genome sequence of Corynebacterium uterequi DSM 45634, isolated from the uterus of a maiden mare.</title>
        <authorList>
            <person name="Ruckert C."/>
            <person name="Albersmeier A."/>
            <person name="Winkler A."/>
            <person name="Tauch A."/>
        </authorList>
    </citation>
    <scope>NUCLEOTIDE SEQUENCE [LARGE SCALE GENOMIC DNA]</scope>
    <source>
        <strain evidence="11">DSM 45634</strain>
    </source>
</reference>
<protein>
    <submittedName>
        <fullName evidence="10">Arabinose efflux permease family protein</fullName>
    </submittedName>
</protein>
<name>A0A0G3HIE9_9CORY</name>
<keyword evidence="7 8" id="KW-0472">Membrane</keyword>
<reference evidence="10 11" key="1">
    <citation type="journal article" date="2015" name="Genome Announc.">
        <title>Virulence Factor Genes Detected in the Complete Genome Sequence of Corynebacterium uterequi DSM 45634, Isolated from the Uterus of a Maiden Mare.</title>
        <authorList>
            <person name="Ruckert C."/>
            <person name="Kriete M."/>
            <person name="Jaenicke S."/>
            <person name="Winkler A."/>
            <person name="Tauch A."/>
        </authorList>
    </citation>
    <scope>NUCLEOTIDE SEQUENCE [LARGE SCALE GENOMIC DNA]</scope>
    <source>
        <strain evidence="10 11">DSM 45634</strain>
    </source>
</reference>
<dbReference type="InterPro" id="IPR051084">
    <property type="entry name" value="H+-coupled_symporters"/>
</dbReference>
<dbReference type="PATRIC" id="fig|1072256.5.peg.1667"/>
<dbReference type="EMBL" id="CP011546">
    <property type="protein sequence ID" value="AKK11673.1"/>
    <property type="molecule type" value="Genomic_DNA"/>
</dbReference>
<organism evidence="10 11">
    <name type="scientific">Corynebacterium uterequi</name>
    <dbReference type="NCBI Taxonomy" id="1072256"/>
    <lineage>
        <taxon>Bacteria</taxon>
        <taxon>Bacillati</taxon>
        <taxon>Actinomycetota</taxon>
        <taxon>Actinomycetes</taxon>
        <taxon>Mycobacteriales</taxon>
        <taxon>Corynebacteriaceae</taxon>
        <taxon>Corynebacterium</taxon>
    </lineage>
</organism>
<feature type="transmembrane region" description="Helical" evidence="8">
    <location>
        <begin position="310"/>
        <end position="328"/>
    </location>
</feature>
<dbReference type="PANTHER" id="PTHR43528:SF1">
    <property type="entry name" value="ALPHA-KETOGLUTARATE PERMEASE"/>
    <property type="match status" value="1"/>
</dbReference>
<dbReference type="Pfam" id="PF00083">
    <property type="entry name" value="Sugar_tr"/>
    <property type="match status" value="2"/>
</dbReference>
<feature type="transmembrane region" description="Helical" evidence="8">
    <location>
        <begin position="143"/>
        <end position="163"/>
    </location>
</feature>
<keyword evidence="2" id="KW-0813">Transport</keyword>
<dbReference type="InterPro" id="IPR020846">
    <property type="entry name" value="MFS_dom"/>
</dbReference>
<evidence type="ECO:0000256" key="6">
    <source>
        <dbReference type="ARBA" id="ARBA00022989"/>
    </source>
</evidence>
<evidence type="ECO:0000259" key="9">
    <source>
        <dbReference type="PROSITE" id="PS50850"/>
    </source>
</evidence>
<evidence type="ECO:0000256" key="5">
    <source>
        <dbReference type="ARBA" id="ARBA00022847"/>
    </source>
</evidence>
<feature type="domain" description="Major facilitator superfamily (MFS) profile" evidence="9">
    <location>
        <begin position="49"/>
        <end position="459"/>
    </location>
</feature>
<evidence type="ECO:0000256" key="4">
    <source>
        <dbReference type="ARBA" id="ARBA00022692"/>
    </source>
</evidence>
<feature type="transmembrane region" description="Helical" evidence="8">
    <location>
        <begin position="340"/>
        <end position="359"/>
    </location>
</feature>
<evidence type="ECO:0000313" key="10">
    <source>
        <dbReference type="EMBL" id="AKK11673.1"/>
    </source>
</evidence>
<feature type="transmembrane region" description="Helical" evidence="8">
    <location>
        <begin position="119"/>
        <end position="137"/>
    </location>
</feature>
<feature type="transmembrane region" description="Helical" evidence="8">
    <location>
        <begin position="432"/>
        <end position="452"/>
    </location>
</feature>
<evidence type="ECO:0000256" key="2">
    <source>
        <dbReference type="ARBA" id="ARBA00022448"/>
    </source>
</evidence>
<evidence type="ECO:0000313" key="11">
    <source>
        <dbReference type="Proteomes" id="UP000035548"/>
    </source>
</evidence>
<dbReference type="InterPro" id="IPR005828">
    <property type="entry name" value="MFS_sugar_transport-like"/>
</dbReference>
<dbReference type="AlphaFoldDB" id="A0A0G3HIE9"/>
<keyword evidence="6 8" id="KW-1133">Transmembrane helix</keyword>
<accession>A0A0G3HIE9</accession>
<keyword evidence="4 8" id="KW-0812">Transmembrane</keyword>
<dbReference type="Proteomes" id="UP000035548">
    <property type="component" value="Chromosome"/>
</dbReference>
<dbReference type="SUPFAM" id="SSF103473">
    <property type="entry name" value="MFS general substrate transporter"/>
    <property type="match status" value="1"/>
</dbReference>
<feature type="transmembrane region" description="Helical" evidence="8">
    <location>
        <begin position="401"/>
        <end position="420"/>
    </location>
</feature>
<evidence type="ECO:0000256" key="1">
    <source>
        <dbReference type="ARBA" id="ARBA00004651"/>
    </source>
</evidence>
<evidence type="ECO:0000256" key="7">
    <source>
        <dbReference type="ARBA" id="ARBA00023136"/>
    </source>
</evidence>
<dbReference type="KEGG" id="cut:CUTER_08450"/>
<dbReference type="RefSeq" id="WP_236684701.1">
    <property type="nucleotide sequence ID" value="NZ_CP011546.1"/>
</dbReference>
<feature type="transmembrane region" description="Helical" evidence="8">
    <location>
        <begin position="50"/>
        <end position="71"/>
    </location>
</feature>
<dbReference type="PANTHER" id="PTHR43528">
    <property type="entry name" value="ALPHA-KETOGLUTARATE PERMEASE"/>
    <property type="match status" value="1"/>
</dbReference>
<feature type="transmembrane region" description="Helical" evidence="8">
    <location>
        <begin position="86"/>
        <end position="107"/>
    </location>
</feature>
<gene>
    <name evidence="10" type="ORF">CUTER_08450</name>
</gene>
<feature type="transmembrane region" description="Helical" evidence="8">
    <location>
        <begin position="184"/>
        <end position="207"/>
    </location>
</feature>
<keyword evidence="5" id="KW-0769">Symport</keyword>
<evidence type="ECO:0000256" key="3">
    <source>
        <dbReference type="ARBA" id="ARBA00022475"/>
    </source>
</evidence>
<dbReference type="InterPro" id="IPR005829">
    <property type="entry name" value="Sugar_transporter_CS"/>
</dbReference>
<proteinExistence type="predicted"/>
<feature type="transmembrane region" description="Helical" evidence="8">
    <location>
        <begin position="273"/>
        <end position="290"/>
    </location>
</feature>
<dbReference type="GO" id="GO:0005886">
    <property type="term" value="C:plasma membrane"/>
    <property type="evidence" value="ECO:0007669"/>
    <property type="project" value="UniProtKB-SubCell"/>
</dbReference>
<dbReference type="STRING" id="1072256.CUTER_08450"/>
<keyword evidence="11" id="KW-1185">Reference proteome</keyword>
<comment type="subcellular location">
    <subcellularLocation>
        <location evidence="1">Cell membrane</location>
        <topology evidence="1">Multi-pass membrane protein</topology>
    </subcellularLocation>
</comment>
<dbReference type="InterPro" id="IPR036259">
    <property type="entry name" value="MFS_trans_sf"/>
</dbReference>
<dbReference type="PROSITE" id="PS50850">
    <property type="entry name" value="MFS"/>
    <property type="match status" value="1"/>
</dbReference>
<feature type="transmembrane region" description="Helical" evidence="8">
    <location>
        <begin position="219"/>
        <end position="238"/>
    </location>
</feature>